<feature type="binding site" evidence="8">
    <location>
        <position position="171"/>
    </location>
    <ligand>
        <name>Zn(2+)</name>
        <dbReference type="ChEBI" id="CHEBI:29105"/>
        <label>2</label>
    </ligand>
</feature>
<comment type="subunit">
    <text evidence="8">Homodimer.</text>
</comment>
<evidence type="ECO:0000256" key="7">
    <source>
        <dbReference type="ARBA" id="ARBA00067609"/>
    </source>
</evidence>
<keyword evidence="3 8" id="KW-0863">Zinc-finger</keyword>
<keyword evidence="1 8" id="KW-0479">Metal-binding</keyword>
<dbReference type="GO" id="GO:0008270">
    <property type="term" value="F:zinc ion binding"/>
    <property type="evidence" value="ECO:0007669"/>
    <property type="project" value="UniProtKB-UniRule"/>
</dbReference>
<evidence type="ECO:0000256" key="1">
    <source>
        <dbReference type="ARBA" id="ARBA00022723"/>
    </source>
</evidence>
<evidence type="ECO:0000259" key="11">
    <source>
        <dbReference type="PROSITE" id="PS51188"/>
    </source>
</evidence>
<dbReference type="CDD" id="cd10719">
    <property type="entry name" value="DnaJ_zf"/>
    <property type="match status" value="1"/>
</dbReference>
<keyword evidence="8" id="KW-0346">Stress response</keyword>
<dbReference type="EMBL" id="MHNL01000029">
    <property type="protein sequence ID" value="OGZ43805.1"/>
    <property type="molecule type" value="Genomic_DNA"/>
</dbReference>
<dbReference type="Gene3D" id="1.10.287.110">
    <property type="entry name" value="DnaJ domain"/>
    <property type="match status" value="1"/>
</dbReference>
<evidence type="ECO:0000256" key="6">
    <source>
        <dbReference type="ARBA" id="ARBA00061004"/>
    </source>
</evidence>
<feature type="repeat" description="CXXCXGXG motif" evidence="8">
    <location>
        <begin position="208"/>
        <end position="215"/>
    </location>
</feature>
<dbReference type="GO" id="GO:0009408">
    <property type="term" value="P:response to heat"/>
    <property type="evidence" value="ECO:0007669"/>
    <property type="project" value="InterPro"/>
</dbReference>
<accession>A0A1G2G0D7</accession>
<organism evidence="12 13">
    <name type="scientific">Candidatus Ryanbacteria bacterium RIFCSPHIGHO2_01_FULL_48_27</name>
    <dbReference type="NCBI Taxonomy" id="1802115"/>
    <lineage>
        <taxon>Bacteria</taxon>
        <taxon>Candidatus Ryaniibacteriota</taxon>
    </lineage>
</organism>
<evidence type="ECO:0000313" key="12">
    <source>
        <dbReference type="EMBL" id="OGZ43805.1"/>
    </source>
</evidence>
<feature type="repeat" description="CXXCXGXG motif" evidence="8">
    <location>
        <begin position="151"/>
        <end position="158"/>
    </location>
</feature>
<keyword evidence="4 8" id="KW-0862">Zinc</keyword>
<keyword evidence="8" id="KW-0963">Cytoplasm</keyword>
<dbReference type="InterPro" id="IPR012724">
    <property type="entry name" value="DnaJ"/>
</dbReference>
<dbReference type="NCBIfam" id="NF008035">
    <property type="entry name" value="PRK10767.1"/>
    <property type="match status" value="1"/>
</dbReference>
<evidence type="ECO:0000256" key="3">
    <source>
        <dbReference type="ARBA" id="ARBA00022771"/>
    </source>
</evidence>
<comment type="cofactor">
    <cofactor evidence="8">
        <name>Zn(2+)</name>
        <dbReference type="ChEBI" id="CHEBI:29105"/>
    </cofactor>
    <text evidence="8">Binds 2 Zn(2+) ions per monomer.</text>
</comment>
<keyword evidence="2 8" id="KW-0677">Repeat</keyword>
<sequence>MKDYYEVLGVPRNASPEDIKKAFRKLAHAHHPDKAHGDEKKFKEINEAYQVLGDEKKRAQYDRFGTSQFSQGAGGGGHDQSWDFNNFAQDFDNFDFGDVFQDFFGFGGAGGTSGRRNVVRGRDIAIDLELSFKESIFGTERKVLINKLGTCAACKGDGADPGSGHITCTSCNGTGTVRETRRSFLGAFTQMRQCTICFGKGKVPEKKCKECAGAGVKKGSEEIAINVPAGITAGEMIKIPGAGEAVSGGIPGDLYIKIHVLAHPRITREGADLLYPLDVTVTDALLGTDRIIETLDGDIKIQIPTSTNSGDVLRVRGRGVERARSGRGDLLVKITVKAPKKISRRARELLEKLKEEGL</sequence>
<feature type="domain" description="CR-type" evidence="11">
    <location>
        <begin position="138"/>
        <end position="220"/>
    </location>
</feature>
<dbReference type="STRING" id="1802115.A2756_05635"/>
<dbReference type="GO" id="GO:0051082">
    <property type="term" value="F:unfolded protein binding"/>
    <property type="evidence" value="ECO:0007669"/>
    <property type="project" value="UniProtKB-UniRule"/>
</dbReference>
<reference evidence="12 13" key="1">
    <citation type="journal article" date="2016" name="Nat. Commun.">
        <title>Thousands of microbial genomes shed light on interconnected biogeochemical processes in an aquifer system.</title>
        <authorList>
            <person name="Anantharaman K."/>
            <person name="Brown C.T."/>
            <person name="Hug L.A."/>
            <person name="Sharon I."/>
            <person name="Castelle C.J."/>
            <person name="Probst A.J."/>
            <person name="Thomas B.C."/>
            <person name="Singh A."/>
            <person name="Wilkins M.J."/>
            <person name="Karaoz U."/>
            <person name="Brodie E.L."/>
            <person name="Williams K.H."/>
            <person name="Hubbard S.S."/>
            <person name="Banfield J.F."/>
        </authorList>
    </citation>
    <scope>NUCLEOTIDE SEQUENCE [LARGE SCALE GENOMIC DNA]</scope>
</reference>
<feature type="domain" description="J" evidence="10">
    <location>
        <begin position="3"/>
        <end position="65"/>
    </location>
</feature>
<dbReference type="InterPro" id="IPR001623">
    <property type="entry name" value="DnaJ_domain"/>
</dbReference>
<feature type="binding site" evidence="8">
    <location>
        <position position="168"/>
    </location>
    <ligand>
        <name>Zn(2+)</name>
        <dbReference type="ChEBI" id="CHEBI:29105"/>
        <label>2</label>
    </ligand>
</feature>
<feature type="binding site" evidence="8">
    <location>
        <position position="154"/>
    </location>
    <ligand>
        <name>Zn(2+)</name>
        <dbReference type="ChEBI" id="CHEBI:29105"/>
        <label>1</label>
    </ligand>
</feature>
<dbReference type="InterPro" id="IPR018253">
    <property type="entry name" value="DnaJ_domain_CS"/>
</dbReference>
<dbReference type="NCBIfam" id="TIGR02349">
    <property type="entry name" value="DnaJ_bact"/>
    <property type="match status" value="1"/>
</dbReference>
<dbReference type="PROSITE" id="PS50076">
    <property type="entry name" value="DNAJ_2"/>
    <property type="match status" value="1"/>
</dbReference>
<evidence type="ECO:0000259" key="10">
    <source>
        <dbReference type="PROSITE" id="PS50076"/>
    </source>
</evidence>
<feature type="repeat" description="CXXCXGXG motif" evidence="8">
    <location>
        <begin position="194"/>
        <end position="201"/>
    </location>
</feature>
<dbReference type="Pfam" id="PF00226">
    <property type="entry name" value="DnaJ"/>
    <property type="match status" value="1"/>
</dbReference>
<feature type="repeat" description="CXXCXGXG motif" evidence="8">
    <location>
        <begin position="168"/>
        <end position="175"/>
    </location>
</feature>
<evidence type="ECO:0000256" key="8">
    <source>
        <dbReference type="HAMAP-Rule" id="MF_01152"/>
    </source>
</evidence>
<dbReference type="Gene3D" id="2.60.260.20">
    <property type="entry name" value="Urease metallochaperone UreE, N-terminal domain"/>
    <property type="match status" value="2"/>
</dbReference>
<protein>
    <recommendedName>
        <fullName evidence="7 8">Chaperone protein DnaJ</fullName>
    </recommendedName>
</protein>
<dbReference type="InterPro" id="IPR036869">
    <property type="entry name" value="J_dom_sf"/>
</dbReference>
<feature type="binding site" evidence="8">
    <location>
        <position position="211"/>
    </location>
    <ligand>
        <name>Zn(2+)</name>
        <dbReference type="ChEBI" id="CHEBI:29105"/>
        <label>1</label>
    </ligand>
</feature>
<feature type="binding site" evidence="8">
    <location>
        <position position="208"/>
    </location>
    <ligand>
        <name>Zn(2+)</name>
        <dbReference type="ChEBI" id="CHEBI:29105"/>
        <label>1</label>
    </ligand>
</feature>
<name>A0A1G2G0D7_9BACT</name>
<dbReference type="FunFam" id="2.60.260.20:FF:000013">
    <property type="entry name" value="DnaJ subfamily B member 11"/>
    <property type="match status" value="1"/>
</dbReference>
<dbReference type="SUPFAM" id="SSF46565">
    <property type="entry name" value="Chaperone J-domain"/>
    <property type="match status" value="1"/>
</dbReference>
<dbReference type="Pfam" id="PF01556">
    <property type="entry name" value="DnaJ_C"/>
    <property type="match status" value="1"/>
</dbReference>
<dbReference type="InterPro" id="IPR036410">
    <property type="entry name" value="HSP_DnaJ_Cys-rich_dom_sf"/>
</dbReference>
<dbReference type="PROSITE" id="PS51188">
    <property type="entry name" value="ZF_CR"/>
    <property type="match status" value="1"/>
</dbReference>
<comment type="similarity">
    <text evidence="6 8">Belongs to the DnaJ family.</text>
</comment>
<keyword evidence="5 8" id="KW-0143">Chaperone</keyword>
<dbReference type="Gene3D" id="2.10.230.10">
    <property type="entry name" value="Heat shock protein DnaJ, cysteine-rich domain"/>
    <property type="match status" value="1"/>
</dbReference>
<evidence type="ECO:0000256" key="9">
    <source>
        <dbReference type="PROSITE-ProRule" id="PRU00546"/>
    </source>
</evidence>
<dbReference type="GO" id="GO:0042026">
    <property type="term" value="P:protein refolding"/>
    <property type="evidence" value="ECO:0007669"/>
    <property type="project" value="TreeGrafter"/>
</dbReference>
<comment type="subcellular location">
    <subcellularLocation>
        <location evidence="8">Cytoplasm</location>
    </subcellularLocation>
</comment>
<dbReference type="FunFam" id="2.10.230.10:FF:000002">
    <property type="entry name" value="Molecular chaperone DnaJ"/>
    <property type="match status" value="1"/>
</dbReference>
<keyword evidence="8" id="KW-0235">DNA replication</keyword>
<dbReference type="GO" id="GO:0005524">
    <property type="term" value="F:ATP binding"/>
    <property type="evidence" value="ECO:0007669"/>
    <property type="project" value="InterPro"/>
</dbReference>
<dbReference type="InterPro" id="IPR008971">
    <property type="entry name" value="HSP40/DnaJ_pept-bd"/>
</dbReference>
<dbReference type="CDD" id="cd10747">
    <property type="entry name" value="DnaJ_C"/>
    <property type="match status" value="1"/>
</dbReference>
<feature type="zinc finger region" description="CR-type" evidence="9">
    <location>
        <begin position="138"/>
        <end position="220"/>
    </location>
</feature>
<dbReference type="Pfam" id="PF00684">
    <property type="entry name" value="DnaJ_CXXCXGXG"/>
    <property type="match status" value="1"/>
</dbReference>
<feature type="binding site" evidence="8">
    <location>
        <position position="194"/>
    </location>
    <ligand>
        <name>Zn(2+)</name>
        <dbReference type="ChEBI" id="CHEBI:29105"/>
        <label>2</label>
    </ligand>
</feature>
<comment type="domain">
    <text evidence="8">The J domain is necessary and sufficient to stimulate DnaK ATPase activity. Zinc center 1 plays an important role in the autonomous, DnaK-independent chaperone activity of DnaJ. Zinc center 2 is essential for interaction with DnaK and for DnaJ activity.</text>
</comment>
<evidence type="ECO:0000256" key="4">
    <source>
        <dbReference type="ARBA" id="ARBA00022833"/>
    </source>
</evidence>
<dbReference type="InterPro" id="IPR002939">
    <property type="entry name" value="DnaJ_C"/>
</dbReference>
<feature type="binding site" evidence="8">
    <location>
        <position position="197"/>
    </location>
    <ligand>
        <name>Zn(2+)</name>
        <dbReference type="ChEBI" id="CHEBI:29105"/>
        <label>2</label>
    </ligand>
</feature>
<evidence type="ECO:0000256" key="2">
    <source>
        <dbReference type="ARBA" id="ARBA00022737"/>
    </source>
</evidence>
<proteinExistence type="inferred from homology"/>
<dbReference type="PANTHER" id="PTHR43096:SF10">
    <property type="entry name" value="CHAPERONE PROTEIN DNAJ A6, CHLOROPLASTIC"/>
    <property type="match status" value="1"/>
</dbReference>
<dbReference type="Proteomes" id="UP000177785">
    <property type="component" value="Unassembled WGS sequence"/>
</dbReference>
<dbReference type="HAMAP" id="MF_01152">
    <property type="entry name" value="DnaJ"/>
    <property type="match status" value="1"/>
</dbReference>
<feature type="binding site" evidence="8">
    <location>
        <position position="151"/>
    </location>
    <ligand>
        <name>Zn(2+)</name>
        <dbReference type="ChEBI" id="CHEBI:29105"/>
        <label>1</label>
    </ligand>
</feature>
<dbReference type="SUPFAM" id="SSF49493">
    <property type="entry name" value="HSP40/DnaJ peptide-binding domain"/>
    <property type="match status" value="2"/>
</dbReference>
<dbReference type="GO" id="GO:0006260">
    <property type="term" value="P:DNA replication"/>
    <property type="evidence" value="ECO:0007669"/>
    <property type="project" value="UniProtKB-KW"/>
</dbReference>
<dbReference type="SUPFAM" id="SSF57938">
    <property type="entry name" value="DnaJ/Hsp40 cysteine-rich domain"/>
    <property type="match status" value="1"/>
</dbReference>
<evidence type="ECO:0000256" key="5">
    <source>
        <dbReference type="ARBA" id="ARBA00023186"/>
    </source>
</evidence>
<dbReference type="GO" id="GO:0005737">
    <property type="term" value="C:cytoplasm"/>
    <property type="evidence" value="ECO:0007669"/>
    <property type="project" value="UniProtKB-SubCell"/>
</dbReference>
<dbReference type="CDD" id="cd06257">
    <property type="entry name" value="DnaJ"/>
    <property type="match status" value="1"/>
</dbReference>
<dbReference type="GO" id="GO:0031072">
    <property type="term" value="F:heat shock protein binding"/>
    <property type="evidence" value="ECO:0007669"/>
    <property type="project" value="InterPro"/>
</dbReference>
<dbReference type="PROSITE" id="PS00636">
    <property type="entry name" value="DNAJ_1"/>
    <property type="match status" value="1"/>
</dbReference>
<dbReference type="PRINTS" id="PR00625">
    <property type="entry name" value="JDOMAIN"/>
</dbReference>
<dbReference type="InterPro" id="IPR001305">
    <property type="entry name" value="HSP_DnaJ_Cys-rich_dom"/>
</dbReference>
<dbReference type="PANTHER" id="PTHR43096">
    <property type="entry name" value="DNAJ HOMOLOG 1, MITOCHONDRIAL-RELATED"/>
    <property type="match status" value="1"/>
</dbReference>
<evidence type="ECO:0000313" key="13">
    <source>
        <dbReference type="Proteomes" id="UP000177785"/>
    </source>
</evidence>
<dbReference type="AlphaFoldDB" id="A0A1G2G0D7"/>
<gene>
    <name evidence="8" type="primary">dnaJ</name>
    <name evidence="12" type="ORF">A2756_05635</name>
</gene>
<comment type="function">
    <text evidence="8">Participates actively in the response to hyperosmotic and heat shock by preventing the aggregation of stress-denatured proteins and by disaggregating proteins, also in an autonomous, DnaK-independent fashion. Unfolded proteins bind initially to DnaJ; upon interaction with the DnaJ-bound protein, DnaK hydrolyzes its bound ATP, resulting in the formation of a stable complex. GrpE releases ADP from DnaK; ATP binding to DnaK triggers the release of the substrate protein, thus completing the reaction cycle. Several rounds of ATP-dependent interactions between DnaJ, DnaK and GrpE are required for fully efficient folding. Also involved, together with DnaK and GrpE, in the DNA replication of plasmids through activation of initiation proteins.</text>
</comment>
<dbReference type="SMART" id="SM00271">
    <property type="entry name" value="DnaJ"/>
    <property type="match status" value="1"/>
</dbReference>
<comment type="caution">
    <text evidence="12">The sequence shown here is derived from an EMBL/GenBank/DDBJ whole genome shotgun (WGS) entry which is preliminary data.</text>
</comment>